<keyword evidence="3" id="KW-1185">Reference proteome</keyword>
<feature type="transmembrane region" description="Helical" evidence="1">
    <location>
        <begin position="12"/>
        <end position="38"/>
    </location>
</feature>
<dbReference type="EMBL" id="JAAOXG010000003">
    <property type="protein sequence ID" value="NNJ28732.1"/>
    <property type="molecule type" value="Genomic_DNA"/>
</dbReference>
<gene>
    <name evidence="2" type="ORF">G9470_02805</name>
</gene>
<accession>A0ABX1VLR4</accession>
<comment type="caution">
    <text evidence="2">The sequence shown here is derived from an EMBL/GenBank/DDBJ whole genome shotgun (WGS) entry which is preliminary data.</text>
</comment>
<organism evidence="2 3">
    <name type="scientific">Lacrimispora defluvii</name>
    <dbReference type="NCBI Taxonomy" id="2719233"/>
    <lineage>
        <taxon>Bacteria</taxon>
        <taxon>Bacillati</taxon>
        <taxon>Bacillota</taxon>
        <taxon>Clostridia</taxon>
        <taxon>Lachnospirales</taxon>
        <taxon>Lachnospiraceae</taxon>
        <taxon>Lacrimispora</taxon>
    </lineage>
</organism>
<dbReference type="Pfam" id="PF14208">
    <property type="entry name" value="DUF4320"/>
    <property type="match status" value="1"/>
</dbReference>
<keyword evidence="1" id="KW-0812">Transmembrane</keyword>
<protein>
    <submittedName>
        <fullName evidence="2">DUF4320 family protein</fullName>
    </submittedName>
</protein>
<evidence type="ECO:0000313" key="3">
    <source>
        <dbReference type="Proteomes" id="UP000539052"/>
    </source>
</evidence>
<keyword evidence="1" id="KW-0472">Membrane</keyword>
<keyword evidence="1" id="KW-1133">Transmembrane helix</keyword>
<dbReference type="RefSeq" id="WP_170820081.1">
    <property type="nucleotide sequence ID" value="NZ_JAAOXG010000003.1"/>
</dbReference>
<dbReference type="Proteomes" id="UP000539052">
    <property type="component" value="Unassembled WGS sequence"/>
</dbReference>
<evidence type="ECO:0000313" key="2">
    <source>
        <dbReference type="EMBL" id="NNJ28732.1"/>
    </source>
</evidence>
<reference evidence="2 3" key="1">
    <citation type="submission" date="2020-03" db="EMBL/GenBank/DDBJ databases">
        <title>Genome Sequence of industrial isolate, B5A.</title>
        <authorList>
            <person name="Sharma S."/>
            <person name="Patil P.B."/>
            <person name="Korpole S."/>
        </authorList>
    </citation>
    <scope>NUCLEOTIDE SEQUENCE [LARGE SCALE GENOMIC DNA]</scope>
    <source>
        <strain evidence="2 3">PI-S10-B5A</strain>
    </source>
</reference>
<proteinExistence type="predicted"/>
<evidence type="ECO:0000256" key="1">
    <source>
        <dbReference type="SAM" id="Phobius"/>
    </source>
</evidence>
<dbReference type="InterPro" id="IPR025469">
    <property type="entry name" value="DUF4320"/>
</dbReference>
<name>A0ABX1VLR4_9FIRM</name>
<sequence>MLKILKNKRGEGYIDVAVLVLCAMLVIALAVKVFPVYIQKQQIDTFAVELMREAEIAGQVGSETSRREQFLREKTGLIPTVTWSKTGRIQLNEEVTVTVTYQTNIGLFGGFGSFPITLRSDAAGKSEVYWK</sequence>